<accession>A0A381P8F1</accession>
<evidence type="ECO:0000259" key="4">
    <source>
        <dbReference type="Pfam" id="PF00082"/>
    </source>
</evidence>
<dbReference type="EMBL" id="UINC01000911">
    <property type="protein sequence ID" value="SUZ63225.1"/>
    <property type="molecule type" value="Genomic_DNA"/>
</dbReference>
<evidence type="ECO:0000256" key="3">
    <source>
        <dbReference type="ARBA" id="ARBA00022825"/>
    </source>
</evidence>
<dbReference type="InterPro" id="IPR000209">
    <property type="entry name" value="Peptidase_S8/S53_dom"/>
</dbReference>
<dbReference type="SUPFAM" id="SSF52743">
    <property type="entry name" value="Subtilisin-like"/>
    <property type="match status" value="1"/>
</dbReference>
<organism evidence="5">
    <name type="scientific">marine metagenome</name>
    <dbReference type="NCBI Taxonomy" id="408172"/>
    <lineage>
        <taxon>unclassified sequences</taxon>
        <taxon>metagenomes</taxon>
        <taxon>ecological metagenomes</taxon>
    </lineage>
</organism>
<reference evidence="5" key="1">
    <citation type="submission" date="2018-05" db="EMBL/GenBank/DDBJ databases">
        <authorList>
            <person name="Lanie J.A."/>
            <person name="Ng W.-L."/>
            <person name="Kazmierczak K.M."/>
            <person name="Andrzejewski T.M."/>
            <person name="Davidsen T.M."/>
            <person name="Wayne K.J."/>
            <person name="Tettelin H."/>
            <person name="Glass J.I."/>
            <person name="Rusch D."/>
            <person name="Podicherti R."/>
            <person name="Tsui H.-C.T."/>
            <person name="Winkler M.E."/>
        </authorList>
    </citation>
    <scope>NUCLEOTIDE SEQUENCE</scope>
</reference>
<dbReference type="GO" id="GO:0006508">
    <property type="term" value="P:proteolysis"/>
    <property type="evidence" value="ECO:0007669"/>
    <property type="project" value="UniProtKB-KW"/>
</dbReference>
<evidence type="ECO:0000313" key="5">
    <source>
        <dbReference type="EMBL" id="SUZ63225.1"/>
    </source>
</evidence>
<evidence type="ECO:0000256" key="2">
    <source>
        <dbReference type="ARBA" id="ARBA00022801"/>
    </source>
</evidence>
<proteinExistence type="predicted"/>
<dbReference type="PRINTS" id="PR00723">
    <property type="entry name" value="SUBTILISIN"/>
</dbReference>
<dbReference type="InterPro" id="IPR036852">
    <property type="entry name" value="Peptidase_S8/S53_dom_sf"/>
</dbReference>
<gene>
    <name evidence="5" type="ORF">METZ01_LOCUS16079</name>
</gene>
<name>A0A381P8F1_9ZZZZ</name>
<dbReference type="Gene3D" id="2.60.120.380">
    <property type="match status" value="1"/>
</dbReference>
<dbReference type="AlphaFoldDB" id="A0A381P8F1"/>
<dbReference type="GO" id="GO:0004252">
    <property type="term" value="F:serine-type endopeptidase activity"/>
    <property type="evidence" value="ECO:0007669"/>
    <property type="project" value="InterPro"/>
</dbReference>
<dbReference type="Gene3D" id="3.40.50.200">
    <property type="entry name" value="Peptidase S8/S53 domain"/>
    <property type="match status" value="1"/>
</dbReference>
<dbReference type="Pfam" id="PF00082">
    <property type="entry name" value="Peptidase_S8"/>
    <property type="match status" value="1"/>
</dbReference>
<dbReference type="InterPro" id="IPR023828">
    <property type="entry name" value="Peptidase_S8_Ser-AS"/>
</dbReference>
<feature type="domain" description="Peptidase S8/S53" evidence="4">
    <location>
        <begin position="513"/>
        <end position="612"/>
    </location>
</feature>
<keyword evidence="2" id="KW-0378">Hydrolase</keyword>
<sequence>MRHVLLSLGILLILTVSSITAQVPRRSFLFKDARGELAQARAKGETDVLLVIASMPDQNEQVAQAIAGLGGTVQFQADEVDYIRARVPVEAVEQLVSHSAVHSVDISITGSRAFGMAADAPVLPNNEDFSVSGILSEAVNPDTIIWPPVLSDYPITNRYSPLFDIRASEFLDSNPTYDGRGVKIAMIDMNPDPLLPELQVATDLDGQPIRKIGVYGTAQDLEEEDDGRWIRMEDMVTAADGQFTYGDNTYVAPKDGTFRIALFHEARDSLATFGGSLENDVNRDGNPEGSSRLFGVLWDEETDDVWVDTNQDLSFADQTALTDYNDRPEFGVFGTDDPDTPIRESVAFGIQIAQEKKLIALNLGSASHATLVVGAALANRGSEGRFDGVAPGAQLISIAEGGSAYGQIESPLISIRDHGAEVVYFEQSSNITRNYLLRDGRLVPTVIYERLIDRYDPVILSPTHNYPILGGIDDFVMARGLIGINGHESKENFFINHGVRVEHDDNLLITGGYGPMGNGALKPDVISPSNYVSTALGFIEGRAIPGLYQLPPGYTIAGGTSTATPTAAGAVALLLSAAKQEGISYDAHRIKYAVTRGARWVPHLKPHKQGNGVISVAGAWDILKELDEGGDVVNIVGQAPVKHSYSHLLATPNEGEGLYERDGWNVGDSEERTITLTRTSGPNAPMTFSVSWAGNEAGTFSAPPTVTLPLNRPVPVSITVNPNVQGAHTAHFTLDHSSIPGYAYRMLFTVVAPESLDVSNKFHVQSSVEVPRPGIQSFFYRVPEGAESLVVDLGWQEREVSMSISRPDTRAVRGDIVQAGQGVKQVINNPIPGVWEVRLSDVADTRTFDWEQAKKKEPVPPTEATLTVTAIAAEVSVMRQETAGQETGSATHDLWVTNRMGVFTGRLMSNPLGSARRLQLELAEKEQRIFEVEVPPGSPALMARVFDSSNPDADADLYVFDCTGEECTPARTDADPEGDESVIIWNPSAGQWKIVVDAVNQPAETVTYEYLDAVFNSSFGNVAVLDVPQERGQDSRWMAKAHVWSAGSGSHEPGRIPYPAVLLEGWEGSQSFPMGILELTRD</sequence>
<keyword evidence="1" id="KW-0645">Protease</keyword>
<protein>
    <recommendedName>
        <fullName evidence="4">Peptidase S8/S53 domain-containing protein</fullName>
    </recommendedName>
</protein>
<evidence type="ECO:0000256" key="1">
    <source>
        <dbReference type="ARBA" id="ARBA00022670"/>
    </source>
</evidence>
<dbReference type="InterPro" id="IPR015500">
    <property type="entry name" value="Peptidase_S8_subtilisin-rel"/>
</dbReference>
<keyword evidence="3" id="KW-0720">Serine protease</keyword>
<dbReference type="PROSITE" id="PS00138">
    <property type="entry name" value="SUBTILASE_SER"/>
    <property type="match status" value="1"/>
</dbReference>